<dbReference type="SUPFAM" id="SSF55729">
    <property type="entry name" value="Acyl-CoA N-acyltransferases (Nat)"/>
    <property type="match status" value="1"/>
</dbReference>
<organism evidence="2 3">
    <name type="scientific">Clostridium malenominatum</name>
    <dbReference type="NCBI Taxonomy" id="1539"/>
    <lineage>
        <taxon>Bacteria</taxon>
        <taxon>Bacillati</taxon>
        <taxon>Bacillota</taxon>
        <taxon>Clostridia</taxon>
        <taxon>Eubacteriales</taxon>
        <taxon>Clostridiaceae</taxon>
        <taxon>Clostridium</taxon>
    </lineage>
</organism>
<gene>
    <name evidence="2" type="ORF">GCM10008905_05550</name>
</gene>
<dbReference type="Gene3D" id="3.40.630.30">
    <property type="match status" value="1"/>
</dbReference>
<evidence type="ECO:0000313" key="3">
    <source>
        <dbReference type="Proteomes" id="UP001500339"/>
    </source>
</evidence>
<dbReference type="Proteomes" id="UP001500339">
    <property type="component" value="Unassembled WGS sequence"/>
</dbReference>
<reference evidence="2 3" key="1">
    <citation type="journal article" date="2019" name="Int. J. Syst. Evol. Microbiol.">
        <title>The Global Catalogue of Microorganisms (GCM) 10K type strain sequencing project: providing services to taxonomists for standard genome sequencing and annotation.</title>
        <authorList>
            <consortium name="The Broad Institute Genomics Platform"/>
            <consortium name="The Broad Institute Genome Sequencing Center for Infectious Disease"/>
            <person name="Wu L."/>
            <person name="Ma J."/>
        </authorList>
    </citation>
    <scope>NUCLEOTIDE SEQUENCE [LARGE SCALE GENOMIC DNA]</scope>
    <source>
        <strain evidence="2 3">JCM 1405</strain>
    </source>
</reference>
<dbReference type="InterPro" id="IPR016181">
    <property type="entry name" value="Acyl_CoA_acyltransferase"/>
</dbReference>
<dbReference type="RefSeq" id="WP_343766350.1">
    <property type="nucleotide sequence ID" value="NZ_BAAACF010000001.1"/>
</dbReference>
<dbReference type="PROSITE" id="PS51186">
    <property type="entry name" value="GNAT"/>
    <property type="match status" value="1"/>
</dbReference>
<keyword evidence="3" id="KW-1185">Reference proteome</keyword>
<sequence length="168" mass="20426">MLDLNVQWQNIKVVNIQKNDVDDIKKWLYKQSEFAEESVYPIEVSELYDRFLEYYISENEFFSKIQFENKTIGILKGRVEFKNPSEAWIWCLMIDYEYRGKGIGSRVIDEVNSYLNREYNIEYFYTTVMRDSFRTIEFLKKNGYKIKRVSKNYYDINGKQMDMLILKK</sequence>
<evidence type="ECO:0000313" key="2">
    <source>
        <dbReference type="EMBL" id="GAA0718562.1"/>
    </source>
</evidence>
<dbReference type="Pfam" id="PF13420">
    <property type="entry name" value="Acetyltransf_4"/>
    <property type="match status" value="1"/>
</dbReference>
<dbReference type="EMBL" id="BAAACF010000001">
    <property type="protein sequence ID" value="GAA0718562.1"/>
    <property type="molecule type" value="Genomic_DNA"/>
</dbReference>
<dbReference type="InterPro" id="IPR000182">
    <property type="entry name" value="GNAT_dom"/>
</dbReference>
<evidence type="ECO:0000259" key="1">
    <source>
        <dbReference type="PROSITE" id="PS51186"/>
    </source>
</evidence>
<protein>
    <submittedName>
        <fullName evidence="2">GNAT family N-acetyltransferase</fullName>
    </submittedName>
</protein>
<dbReference type="CDD" id="cd04301">
    <property type="entry name" value="NAT_SF"/>
    <property type="match status" value="1"/>
</dbReference>
<comment type="caution">
    <text evidence="2">The sequence shown here is derived from an EMBL/GenBank/DDBJ whole genome shotgun (WGS) entry which is preliminary data.</text>
</comment>
<name>A0ABN1IP88_9CLOT</name>
<proteinExistence type="predicted"/>
<accession>A0ABN1IP88</accession>
<feature type="domain" description="N-acetyltransferase" evidence="1">
    <location>
        <begin position="11"/>
        <end position="168"/>
    </location>
</feature>